<sequence>MNIGAITLIALGGALAIEGAAWAIFPGGLRRLYLDMVSEMGERDLHVSGLISVFIGMVLLFLGVNLLS</sequence>
<evidence type="ECO:0000313" key="2">
    <source>
        <dbReference type="EMBL" id="RKQ71673.1"/>
    </source>
</evidence>
<gene>
    <name evidence="2" type="ORF">DES40_1000</name>
</gene>
<evidence type="ECO:0000313" key="3">
    <source>
        <dbReference type="Proteomes" id="UP000282211"/>
    </source>
</evidence>
<dbReference type="RefSeq" id="WP_121099427.1">
    <property type="nucleotide sequence ID" value="NZ_RBII01000001.1"/>
</dbReference>
<accession>A0A420WKX2</accession>
<dbReference type="InterPro" id="IPR019201">
    <property type="entry name" value="DUF2065"/>
</dbReference>
<keyword evidence="1" id="KW-0472">Membrane</keyword>
<evidence type="ECO:0000256" key="1">
    <source>
        <dbReference type="SAM" id="Phobius"/>
    </source>
</evidence>
<dbReference type="EMBL" id="RBII01000001">
    <property type="protein sequence ID" value="RKQ71673.1"/>
    <property type="molecule type" value="Genomic_DNA"/>
</dbReference>
<dbReference type="AlphaFoldDB" id="A0A420WKX2"/>
<dbReference type="InParanoid" id="A0A420WKX2"/>
<evidence type="ECO:0008006" key="4">
    <source>
        <dbReference type="Google" id="ProtNLM"/>
    </source>
</evidence>
<protein>
    <recommendedName>
        <fullName evidence="4">DUF2065 domain-containing protein</fullName>
    </recommendedName>
</protein>
<organism evidence="2 3">
    <name type="scientific">Litorimonas taeanensis</name>
    <dbReference type="NCBI Taxonomy" id="568099"/>
    <lineage>
        <taxon>Bacteria</taxon>
        <taxon>Pseudomonadati</taxon>
        <taxon>Pseudomonadota</taxon>
        <taxon>Alphaproteobacteria</taxon>
        <taxon>Maricaulales</taxon>
        <taxon>Robiginitomaculaceae</taxon>
    </lineage>
</organism>
<name>A0A420WKX2_9PROT</name>
<reference evidence="2 3" key="1">
    <citation type="submission" date="2018-10" db="EMBL/GenBank/DDBJ databases">
        <title>Genomic Encyclopedia of Type Strains, Phase IV (KMG-IV): sequencing the most valuable type-strain genomes for metagenomic binning, comparative biology and taxonomic classification.</title>
        <authorList>
            <person name="Goeker M."/>
        </authorList>
    </citation>
    <scope>NUCLEOTIDE SEQUENCE [LARGE SCALE GENOMIC DNA]</scope>
    <source>
        <strain evidence="2 3">DSM 22008</strain>
    </source>
</reference>
<keyword evidence="1" id="KW-1133">Transmembrane helix</keyword>
<feature type="transmembrane region" description="Helical" evidence="1">
    <location>
        <begin position="47"/>
        <end position="67"/>
    </location>
</feature>
<keyword evidence="1" id="KW-0812">Transmembrane</keyword>
<comment type="caution">
    <text evidence="2">The sequence shown here is derived from an EMBL/GenBank/DDBJ whole genome shotgun (WGS) entry which is preliminary data.</text>
</comment>
<keyword evidence="3" id="KW-1185">Reference proteome</keyword>
<dbReference type="Proteomes" id="UP000282211">
    <property type="component" value="Unassembled WGS sequence"/>
</dbReference>
<dbReference type="Pfam" id="PF09838">
    <property type="entry name" value="DUF2065"/>
    <property type="match status" value="1"/>
</dbReference>
<proteinExistence type="predicted"/>